<dbReference type="PANTHER" id="PTHR31851">
    <property type="entry name" value="FE(2+)/MN(2+) TRANSPORTER PCL1"/>
    <property type="match status" value="1"/>
</dbReference>
<dbReference type="EMBL" id="JABBWG010000003">
    <property type="protein sequence ID" value="KAG1824873.1"/>
    <property type="molecule type" value="Genomic_DNA"/>
</dbReference>
<evidence type="ECO:0000256" key="5">
    <source>
        <dbReference type="ARBA" id="ARBA00023136"/>
    </source>
</evidence>
<dbReference type="Proteomes" id="UP000807769">
    <property type="component" value="Unassembled WGS sequence"/>
</dbReference>
<dbReference type="RefSeq" id="XP_041198590.1">
    <property type="nucleotide sequence ID" value="XM_041339332.1"/>
</dbReference>
<accession>A0A9P7EMG8</accession>
<dbReference type="GO" id="GO:0012505">
    <property type="term" value="C:endomembrane system"/>
    <property type="evidence" value="ECO:0007669"/>
    <property type="project" value="UniProtKB-SubCell"/>
</dbReference>
<feature type="region of interest" description="Disordered" evidence="6">
    <location>
        <begin position="1"/>
        <end position="26"/>
    </location>
</feature>
<evidence type="ECO:0000256" key="2">
    <source>
        <dbReference type="ARBA" id="ARBA00007049"/>
    </source>
</evidence>
<evidence type="ECO:0000256" key="4">
    <source>
        <dbReference type="ARBA" id="ARBA00022989"/>
    </source>
</evidence>
<proteinExistence type="inferred from homology"/>
<feature type="compositionally biased region" description="Polar residues" evidence="6">
    <location>
        <begin position="1"/>
        <end position="14"/>
    </location>
</feature>
<comment type="subcellular location">
    <subcellularLocation>
        <location evidence="1">Endomembrane system</location>
        <topology evidence="1">Multi-pass membrane protein</topology>
    </subcellularLocation>
</comment>
<feature type="transmembrane region" description="Helical" evidence="7">
    <location>
        <begin position="266"/>
        <end position="284"/>
    </location>
</feature>
<protein>
    <submittedName>
        <fullName evidence="8">VIT family-domain-containing protein</fullName>
    </submittedName>
</protein>
<dbReference type="AlphaFoldDB" id="A0A9P7EMG8"/>
<dbReference type="InterPro" id="IPR008217">
    <property type="entry name" value="Ccc1_fam"/>
</dbReference>
<dbReference type="GO" id="GO:0005384">
    <property type="term" value="F:manganese ion transmembrane transporter activity"/>
    <property type="evidence" value="ECO:0007669"/>
    <property type="project" value="InterPro"/>
</dbReference>
<feature type="transmembrane region" description="Helical" evidence="7">
    <location>
        <begin position="296"/>
        <end position="317"/>
    </location>
</feature>
<evidence type="ECO:0000313" key="8">
    <source>
        <dbReference type="EMBL" id="KAG1824873.1"/>
    </source>
</evidence>
<organism evidence="8 9">
    <name type="scientific">Suillus subaureus</name>
    <dbReference type="NCBI Taxonomy" id="48587"/>
    <lineage>
        <taxon>Eukaryota</taxon>
        <taxon>Fungi</taxon>
        <taxon>Dikarya</taxon>
        <taxon>Basidiomycota</taxon>
        <taxon>Agaricomycotina</taxon>
        <taxon>Agaricomycetes</taxon>
        <taxon>Agaricomycetidae</taxon>
        <taxon>Boletales</taxon>
        <taxon>Suillineae</taxon>
        <taxon>Suillaceae</taxon>
        <taxon>Suillus</taxon>
    </lineage>
</organism>
<evidence type="ECO:0000256" key="1">
    <source>
        <dbReference type="ARBA" id="ARBA00004127"/>
    </source>
</evidence>
<gene>
    <name evidence="8" type="ORF">BJ212DRAFT_1476161</name>
</gene>
<feature type="transmembrane region" description="Helical" evidence="7">
    <location>
        <begin position="235"/>
        <end position="259"/>
    </location>
</feature>
<feature type="transmembrane region" description="Helical" evidence="7">
    <location>
        <begin position="404"/>
        <end position="422"/>
    </location>
</feature>
<dbReference type="GO" id="GO:0030026">
    <property type="term" value="P:intracellular manganese ion homeostasis"/>
    <property type="evidence" value="ECO:0007669"/>
    <property type="project" value="InterPro"/>
</dbReference>
<evidence type="ECO:0000256" key="3">
    <source>
        <dbReference type="ARBA" id="ARBA00022692"/>
    </source>
</evidence>
<dbReference type="OrthoDB" id="73465at2759"/>
<comment type="caution">
    <text evidence="8">The sequence shown here is derived from an EMBL/GenBank/DDBJ whole genome shotgun (WGS) entry which is preliminary data.</text>
</comment>
<dbReference type="CDD" id="cd02435">
    <property type="entry name" value="CCC1"/>
    <property type="match status" value="1"/>
</dbReference>
<keyword evidence="3 7" id="KW-0812">Transmembrane</keyword>
<reference evidence="8" key="1">
    <citation type="journal article" date="2020" name="New Phytol.">
        <title>Comparative genomics reveals dynamic genome evolution in host specialist ectomycorrhizal fungi.</title>
        <authorList>
            <person name="Lofgren L.A."/>
            <person name="Nguyen N.H."/>
            <person name="Vilgalys R."/>
            <person name="Ruytinx J."/>
            <person name="Liao H.L."/>
            <person name="Branco S."/>
            <person name="Kuo A."/>
            <person name="LaButti K."/>
            <person name="Lipzen A."/>
            <person name="Andreopoulos W."/>
            <person name="Pangilinan J."/>
            <person name="Riley R."/>
            <person name="Hundley H."/>
            <person name="Na H."/>
            <person name="Barry K."/>
            <person name="Grigoriev I.V."/>
            <person name="Stajich J.E."/>
            <person name="Kennedy P.G."/>
        </authorList>
    </citation>
    <scope>NUCLEOTIDE SEQUENCE</scope>
    <source>
        <strain evidence="8">MN1</strain>
    </source>
</reference>
<keyword evidence="4 7" id="KW-1133">Transmembrane helix</keyword>
<name>A0A9P7EMG8_9AGAM</name>
<evidence type="ECO:0000256" key="6">
    <source>
        <dbReference type="SAM" id="MobiDB-lite"/>
    </source>
</evidence>
<evidence type="ECO:0000256" key="7">
    <source>
        <dbReference type="SAM" id="Phobius"/>
    </source>
</evidence>
<comment type="similarity">
    <text evidence="2">Belongs to the CCC1 family.</text>
</comment>
<dbReference type="Pfam" id="PF01988">
    <property type="entry name" value="VIT1"/>
    <property type="match status" value="1"/>
</dbReference>
<keyword evidence="5 7" id="KW-0472">Membrane</keyword>
<dbReference type="GeneID" id="64633348"/>
<sequence>MTSTHQVSTSTTATVVPLPSRDAMSGSSVNKTLPVWSLESNGTLTPPLTEKCDRLSRQDGICCKELKDEDDRILIDPDVIRDIIIGLSDGLTVPFALTAGLSGLGTSRIVVVGGLAELIAGAISMGIGGFLASQAERDHYRFLQRHTYSRVMRSCMGEMEREVYAVLSPVGVDESTSHAVANCLRKIEDERGVDGGKTAPADEEKLSRGMKSDSGLTPFLLKFGEGMEEVPTRRLYISAFTIGMGYLLGGIIPLLPYFFIPRAIEALKYSCIITGIVLLIFGAVKGRVTGVAKSIWGYIWGAVSTMAVGGFAAAAAYGPPPPYQQHAPTQAFRPNYPHSIAQGHTYNGHSHGYNCHRNYGHGHVHQPSIMVPTRPVSQIVIHSRYNETDHLLPRRRHRNDGPGCCCFTIIGAIFIVVVFYIIQFVSSMPIDEVTWTNLESHSCTTYATREYVAELNVSPWNPQRTKIYANMLRSSTVIGHFAIDHDELDCVTYWSGYRNWGCTAKGSKKRHIEQHLMNVPANADYKEFCATTPARFLDREFSGADSCVNSIWGVYGQWFIYDPSC</sequence>
<keyword evidence="9" id="KW-1185">Reference proteome</keyword>
<evidence type="ECO:0000313" key="9">
    <source>
        <dbReference type="Proteomes" id="UP000807769"/>
    </source>
</evidence>